<dbReference type="OrthoDB" id="544400at2759"/>
<evidence type="ECO:0000256" key="4">
    <source>
        <dbReference type="ARBA" id="ARBA00022729"/>
    </source>
</evidence>
<keyword evidence="2" id="KW-0418">Kinase</keyword>
<protein>
    <recommendedName>
        <fullName evidence="9">Protein kinase domain-containing protein</fullName>
    </recommendedName>
</protein>
<dbReference type="PROSITE" id="PS00108">
    <property type="entry name" value="PROTEIN_KINASE_ST"/>
    <property type="match status" value="1"/>
</dbReference>
<feature type="region of interest" description="Disordered" evidence="8">
    <location>
        <begin position="113"/>
        <end position="146"/>
    </location>
</feature>
<dbReference type="SUPFAM" id="SSF56112">
    <property type="entry name" value="Protein kinase-like (PK-like)"/>
    <property type="match status" value="1"/>
</dbReference>
<dbReference type="InterPro" id="IPR011009">
    <property type="entry name" value="Kinase-like_dom_sf"/>
</dbReference>
<evidence type="ECO:0000313" key="11">
    <source>
        <dbReference type="Proteomes" id="UP000516437"/>
    </source>
</evidence>
<evidence type="ECO:0000256" key="7">
    <source>
        <dbReference type="ARBA" id="ARBA00023180"/>
    </source>
</evidence>
<comment type="subcellular location">
    <subcellularLocation>
        <location evidence="1">Membrane</location>
        <topology evidence="1">Single-pass type I membrane protein</topology>
    </subcellularLocation>
</comment>
<dbReference type="GO" id="GO:0016020">
    <property type="term" value="C:membrane"/>
    <property type="evidence" value="ECO:0007669"/>
    <property type="project" value="UniProtKB-SubCell"/>
</dbReference>
<feature type="region of interest" description="Disordered" evidence="8">
    <location>
        <begin position="197"/>
        <end position="230"/>
    </location>
</feature>
<dbReference type="InterPro" id="IPR045874">
    <property type="entry name" value="LRK10/LRL21-25-like"/>
</dbReference>
<feature type="compositionally biased region" description="Low complexity" evidence="8">
    <location>
        <begin position="117"/>
        <end position="137"/>
    </location>
</feature>
<comment type="caution">
    <text evidence="10">The sequence shown here is derived from an EMBL/GenBank/DDBJ whole genome shotgun (WGS) entry which is preliminary data.</text>
</comment>
<evidence type="ECO:0000256" key="8">
    <source>
        <dbReference type="SAM" id="MobiDB-lite"/>
    </source>
</evidence>
<feature type="compositionally biased region" description="Acidic residues" evidence="8">
    <location>
        <begin position="207"/>
        <end position="230"/>
    </location>
</feature>
<organism evidence="10 11">
    <name type="scientific">Morella rubra</name>
    <name type="common">Chinese bayberry</name>
    <dbReference type="NCBI Taxonomy" id="262757"/>
    <lineage>
        <taxon>Eukaryota</taxon>
        <taxon>Viridiplantae</taxon>
        <taxon>Streptophyta</taxon>
        <taxon>Embryophyta</taxon>
        <taxon>Tracheophyta</taxon>
        <taxon>Spermatophyta</taxon>
        <taxon>Magnoliopsida</taxon>
        <taxon>eudicotyledons</taxon>
        <taxon>Gunneridae</taxon>
        <taxon>Pentapetalae</taxon>
        <taxon>rosids</taxon>
        <taxon>fabids</taxon>
        <taxon>Fagales</taxon>
        <taxon>Myricaceae</taxon>
        <taxon>Morella</taxon>
    </lineage>
</organism>
<evidence type="ECO:0000256" key="6">
    <source>
        <dbReference type="ARBA" id="ARBA00023136"/>
    </source>
</evidence>
<name>A0A6A1WX82_9ROSI</name>
<feature type="region of interest" description="Disordered" evidence="8">
    <location>
        <begin position="74"/>
        <end position="99"/>
    </location>
</feature>
<keyword evidence="2" id="KW-0808">Transferase</keyword>
<dbReference type="Pfam" id="PF00069">
    <property type="entry name" value="Pkinase"/>
    <property type="match status" value="1"/>
</dbReference>
<dbReference type="Proteomes" id="UP000516437">
    <property type="component" value="Unassembled WGS sequence"/>
</dbReference>
<evidence type="ECO:0000256" key="5">
    <source>
        <dbReference type="ARBA" id="ARBA00022989"/>
    </source>
</evidence>
<proteinExistence type="predicted"/>
<keyword evidence="2" id="KW-0723">Serine/threonine-protein kinase</keyword>
<feature type="domain" description="Protein kinase" evidence="9">
    <location>
        <begin position="1"/>
        <end position="156"/>
    </location>
</feature>
<dbReference type="InterPro" id="IPR008271">
    <property type="entry name" value="Ser/Thr_kinase_AS"/>
</dbReference>
<gene>
    <name evidence="10" type="ORF">CJ030_MR6G022934</name>
</gene>
<dbReference type="AlphaFoldDB" id="A0A6A1WX82"/>
<dbReference type="EMBL" id="RXIC02000004">
    <property type="protein sequence ID" value="KAB1228297.1"/>
    <property type="molecule type" value="Genomic_DNA"/>
</dbReference>
<reference evidence="10 11" key="1">
    <citation type="journal article" date="2019" name="Plant Biotechnol. J.">
        <title>The red bayberry genome and genetic basis of sex determination.</title>
        <authorList>
            <person name="Jia H.M."/>
            <person name="Jia H.J."/>
            <person name="Cai Q.L."/>
            <person name="Wang Y."/>
            <person name="Zhao H.B."/>
            <person name="Yang W.F."/>
            <person name="Wang G.Y."/>
            <person name="Li Y.H."/>
            <person name="Zhan D.L."/>
            <person name="Shen Y.T."/>
            <person name="Niu Q.F."/>
            <person name="Chang L."/>
            <person name="Qiu J."/>
            <person name="Zhao L."/>
            <person name="Xie H.B."/>
            <person name="Fu W.Y."/>
            <person name="Jin J."/>
            <person name="Li X.W."/>
            <person name="Jiao Y."/>
            <person name="Zhou C.C."/>
            <person name="Tu T."/>
            <person name="Chai C.Y."/>
            <person name="Gao J.L."/>
            <person name="Fan L.J."/>
            <person name="van de Weg E."/>
            <person name="Wang J.Y."/>
            <person name="Gao Z.S."/>
        </authorList>
    </citation>
    <scope>NUCLEOTIDE SEQUENCE [LARGE SCALE GENOMIC DNA]</scope>
    <source>
        <tissue evidence="10">Leaves</tissue>
    </source>
</reference>
<keyword evidence="6" id="KW-0472">Membrane</keyword>
<dbReference type="PANTHER" id="PTHR27009">
    <property type="entry name" value="RUST RESISTANCE KINASE LR10-RELATED"/>
    <property type="match status" value="1"/>
</dbReference>
<sequence length="230" mass="26152">MQILHFDIKPHNILLDDNFTPKVSDFGLARLYAVNDSIVSLTAMTPSYRPSMHEVVGMLEGKLECLQMPPKPFISLPERPTEDVGDSSTWSSTTSRNIKPECPTLLKTQRKAAMNVSLSDSDSDISTSSKETSTNEKSQSHKRKPIKLPISKDNYLYEIMKLVLERTNDIASIKTDLDIIRLDMRKMMIDLSKIYKLPNTPQVEEVGTNEDEEEVNEEDEEEDGEEENEE</sequence>
<accession>A0A6A1WX82</accession>
<dbReference type="PROSITE" id="PS50011">
    <property type="entry name" value="PROTEIN_KINASE_DOM"/>
    <property type="match status" value="1"/>
</dbReference>
<dbReference type="Gene3D" id="1.10.510.10">
    <property type="entry name" value="Transferase(Phosphotransferase) domain 1"/>
    <property type="match status" value="1"/>
</dbReference>
<dbReference type="GO" id="GO:0005524">
    <property type="term" value="F:ATP binding"/>
    <property type="evidence" value="ECO:0007669"/>
    <property type="project" value="InterPro"/>
</dbReference>
<keyword evidence="4" id="KW-0732">Signal</keyword>
<evidence type="ECO:0000256" key="1">
    <source>
        <dbReference type="ARBA" id="ARBA00004479"/>
    </source>
</evidence>
<dbReference type="InterPro" id="IPR000719">
    <property type="entry name" value="Prot_kinase_dom"/>
</dbReference>
<feature type="compositionally biased region" description="Polar residues" evidence="8">
    <location>
        <begin position="86"/>
        <end position="97"/>
    </location>
</feature>
<evidence type="ECO:0000259" key="9">
    <source>
        <dbReference type="PROSITE" id="PS50011"/>
    </source>
</evidence>
<keyword evidence="5" id="KW-1133">Transmembrane helix</keyword>
<dbReference type="GO" id="GO:0004674">
    <property type="term" value="F:protein serine/threonine kinase activity"/>
    <property type="evidence" value="ECO:0007669"/>
    <property type="project" value="UniProtKB-KW"/>
</dbReference>
<evidence type="ECO:0000256" key="2">
    <source>
        <dbReference type="ARBA" id="ARBA00022527"/>
    </source>
</evidence>
<keyword evidence="3" id="KW-0812">Transmembrane</keyword>
<evidence type="ECO:0000313" key="10">
    <source>
        <dbReference type="EMBL" id="KAB1228297.1"/>
    </source>
</evidence>
<keyword evidence="11" id="KW-1185">Reference proteome</keyword>
<evidence type="ECO:0000256" key="3">
    <source>
        <dbReference type="ARBA" id="ARBA00022692"/>
    </source>
</evidence>
<keyword evidence="7" id="KW-0325">Glycoprotein</keyword>